<evidence type="ECO:0000313" key="6">
    <source>
        <dbReference type="EMBL" id="KAF8410959.1"/>
    </source>
</evidence>
<evidence type="ECO:0008006" key="8">
    <source>
        <dbReference type="Google" id="ProtNLM"/>
    </source>
</evidence>
<dbReference type="OrthoDB" id="1470350at2759"/>
<dbReference type="GO" id="GO:0006629">
    <property type="term" value="P:lipid metabolic process"/>
    <property type="evidence" value="ECO:0007669"/>
    <property type="project" value="UniProtKB-ARBA"/>
</dbReference>
<reference evidence="6 7" key="1">
    <citation type="submission" date="2020-04" db="EMBL/GenBank/DDBJ databases">
        <title>Plant Genome Project.</title>
        <authorList>
            <person name="Zhang R.-G."/>
        </authorList>
    </citation>
    <scope>NUCLEOTIDE SEQUENCE [LARGE SCALE GENOMIC DNA]</scope>
    <source>
        <strain evidence="6">YNK0</strain>
        <tissue evidence="6">Leaf</tissue>
    </source>
</reference>
<evidence type="ECO:0000313" key="7">
    <source>
        <dbReference type="Proteomes" id="UP000655225"/>
    </source>
</evidence>
<evidence type="ECO:0000256" key="4">
    <source>
        <dbReference type="ARBA" id="ARBA00023004"/>
    </source>
</evidence>
<dbReference type="PROSITE" id="PS00086">
    <property type="entry name" value="CYTOCHROME_P450"/>
    <property type="match status" value="1"/>
</dbReference>
<dbReference type="AlphaFoldDB" id="A0A835DS80"/>
<accession>A0A835DS80</accession>
<dbReference type="SUPFAM" id="SSF48264">
    <property type="entry name" value="Cytochrome P450"/>
    <property type="match status" value="1"/>
</dbReference>
<keyword evidence="2 5" id="KW-0479">Metal-binding</keyword>
<evidence type="ECO:0000256" key="5">
    <source>
        <dbReference type="RuleBase" id="RU000461"/>
    </source>
</evidence>
<dbReference type="InterPro" id="IPR001128">
    <property type="entry name" value="Cyt_P450"/>
</dbReference>
<proteinExistence type="inferred from homology"/>
<keyword evidence="7" id="KW-1185">Reference proteome</keyword>
<dbReference type="PANTHER" id="PTHR24296">
    <property type="entry name" value="CYTOCHROME P450"/>
    <property type="match status" value="1"/>
</dbReference>
<dbReference type="Gene3D" id="1.10.630.10">
    <property type="entry name" value="Cytochrome P450"/>
    <property type="match status" value="2"/>
</dbReference>
<dbReference type="CDD" id="cd11064">
    <property type="entry name" value="CYP86A"/>
    <property type="match status" value="1"/>
</dbReference>
<sequence length="489" mass="56100">MAFANFIGYPEILLAVTGFLFLRLLSHRRNDGLLVNWPLVGMLPGLLLNIHNIHDLCTKALERSGCTFEFKGPWFANMDMVGTSDPANVHYIWSKNFSNFPKGSGFKKIFDVFGDGIFNSDLDLWKTQRKTAHTLINHQRFRRFFLKTTTVKLQKGLIPVLEHVSGLSLVVDLQDVFQRFTLDTTCMLVTGYDPGCLSVEFPDVPFAKALDDAEEALFFRHIVPESYWKLQRWLGIGEEKKLNRAWGTLDHFIAKYIAQKREELSQRTTRMKEEQEGAADLLTSYMEEGEMGGSKSHNNHPLVETKILEELTENSPVKESEKWRLFDPEELSGMVYLHGALCESLRLFPPVPFQHKVPLSPDILPSGHKVNPEKKILVSLFAMGRMEEIWGKDCLEFKPERWISERGGIRYEPSYKFFVFNAGPRTCIGKEVAFTQMKAVAAAMIYNYHVRLEEDHPVVPNISIILHMKHCMKVRVTKRSLMSNSYYAG</sequence>
<evidence type="ECO:0000256" key="1">
    <source>
        <dbReference type="ARBA" id="ARBA00010617"/>
    </source>
</evidence>
<keyword evidence="3 5" id="KW-0560">Oxidoreductase</keyword>
<comment type="caution">
    <text evidence="6">The sequence shown here is derived from an EMBL/GenBank/DDBJ whole genome shotgun (WGS) entry which is preliminary data.</text>
</comment>
<dbReference type="EMBL" id="JABCRI010000002">
    <property type="protein sequence ID" value="KAF8410959.1"/>
    <property type="molecule type" value="Genomic_DNA"/>
</dbReference>
<dbReference type="OMA" id="CAKYILA"/>
<name>A0A835DS80_TETSI</name>
<keyword evidence="4 5" id="KW-0408">Iron</keyword>
<dbReference type="GO" id="GO:0020037">
    <property type="term" value="F:heme binding"/>
    <property type="evidence" value="ECO:0007669"/>
    <property type="project" value="InterPro"/>
</dbReference>
<dbReference type="Proteomes" id="UP000655225">
    <property type="component" value="Unassembled WGS sequence"/>
</dbReference>
<keyword evidence="5" id="KW-0349">Heme</keyword>
<dbReference type="PRINTS" id="PR00385">
    <property type="entry name" value="P450"/>
</dbReference>
<dbReference type="Pfam" id="PF00067">
    <property type="entry name" value="p450"/>
    <property type="match status" value="2"/>
</dbReference>
<dbReference type="GO" id="GO:0016705">
    <property type="term" value="F:oxidoreductase activity, acting on paired donors, with incorporation or reduction of molecular oxygen"/>
    <property type="evidence" value="ECO:0007669"/>
    <property type="project" value="InterPro"/>
</dbReference>
<keyword evidence="5" id="KW-0503">Monooxygenase</keyword>
<protein>
    <recommendedName>
        <fullName evidence="8">Cytochrome P450</fullName>
    </recommendedName>
</protein>
<gene>
    <name evidence="6" type="ORF">HHK36_003496</name>
</gene>
<dbReference type="InterPro" id="IPR036396">
    <property type="entry name" value="Cyt_P450_sf"/>
</dbReference>
<comment type="similarity">
    <text evidence="1 5">Belongs to the cytochrome P450 family.</text>
</comment>
<dbReference type="GO" id="GO:0005506">
    <property type="term" value="F:iron ion binding"/>
    <property type="evidence" value="ECO:0007669"/>
    <property type="project" value="InterPro"/>
</dbReference>
<evidence type="ECO:0000256" key="3">
    <source>
        <dbReference type="ARBA" id="ARBA00023002"/>
    </source>
</evidence>
<dbReference type="GO" id="GO:0004497">
    <property type="term" value="F:monooxygenase activity"/>
    <property type="evidence" value="ECO:0007669"/>
    <property type="project" value="UniProtKB-KW"/>
</dbReference>
<organism evidence="6 7">
    <name type="scientific">Tetracentron sinense</name>
    <name type="common">Spur-leaf</name>
    <dbReference type="NCBI Taxonomy" id="13715"/>
    <lineage>
        <taxon>Eukaryota</taxon>
        <taxon>Viridiplantae</taxon>
        <taxon>Streptophyta</taxon>
        <taxon>Embryophyta</taxon>
        <taxon>Tracheophyta</taxon>
        <taxon>Spermatophyta</taxon>
        <taxon>Magnoliopsida</taxon>
        <taxon>Trochodendrales</taxon>
        <taxon>Trochodendraceae</taxon>
        <taxon>Tetracentron</taxon>
    </lineage>
</organism>
<dbReference type="InterPro" id="IPR017972">
    <property type="entry name" value="Cyt_P450_CS"/>
</dbReference>
<evidence type="ECO:0000256" key="2">
    <source>
        <dbReference type="ARBA" id="ARBA00022723"/>
    </source>
</evidence>